<organism evidence="5 6">
    <name type="scientific">Virgibacillus halodenitrificans</name>
    <name type="common">Bacillus halodenitrificans</name>
    <dbReference type="NCBI Taxonomy" id="1482"/>
    <lineage>
        <taxon>Bacteria</taxon>
        <taxon>Bacillati</taxon>
        <taxon>Bacillota</taxon>
        <taxon>Bacilli</taxon>
        <taxon>Bacillales</taxon>
        <taxon>Bacillaceae</taxon>
        <taxon>Virgibacillus</taxon>
    </lineage>
</organism>
<dbReference type="CDD" id="cd14256">
    <property type="entry name" value="Dockerin_I"/>
    <property type="match status" value="1"/>
</dbReference>
<feature type="region of interest" description="Disordered" evidence="1">
    <location>
        <begin position="533"/>
        <end position="556"/>
    </location>
</feature>
<dbReference type="Gene3D" id="1.20.1270.90">
    <property type="entry name" value="AF1782-like"/>
    <property type="match status" value="1"/>
</dbReference>
<accession>A0ABR7VKP3</accession>
<dbReference type="PROSITE" id="PS51766">
    <property type="entry name" value="DOCKERIN"/>
    <property type="match status" value="1"/>
</dbReference>
<dbReference type="SUPFAM" id="SSF63446">
    <property type="entry name" value="Type I dockerin domain"/>
    <property type="match status" value="1"/>
</dbReference>
<evidence type="ECO:0000256" key="1">
    <source>
        <dbReference type="SAM" id="MobiDB-lite"/>
    </source>
</evidence>
<dbReference type="Gene3D" id="2.160.20.10">
    <property type="entry name" value="Single-stranded right-handed beta-helix, Pectin lyase-like"/>
    <property type="match status" value="1"/>
</dbReference>
<dbReference type="RefSeq" id="WP_189776769.1">
    <property type="nucleotide sequence ID" value="NZ_JACWEZ010000001.1"/>
</dbReference>
<dbReference type="InterPro" id="IPR006626">
    <property type="entry name" value="PbH1"/>
</dbReference>
<dbReference type="Proteomes" id="UP000621631">
    <property type="component" value="Unassembled WGS sequence"/>
</dbReference>
<dbReference type="InterPro" id="IPR016134">
    <property type="entry name" value="Dockerin_dom"/>
</dbReference>
<evidence type="ECO:0000259" key="3">
    <source>
        <dbReference type="PROSITE" id="PS50222"/>
    </source>
</evidence>
<feature type="signal peptide" evidence="2">
    <location>
        <begin position="1"/>
        <end position="21"/>
    </location>
</feature>
<evidence type="ECO:0000259" key="4">
    <source>
        <dbReference type="PROSITE" id="PS51766"/>
    </source>
</evidence>
<dbReference type="InterPro" id="IPR002048">
    <property type="entry name" value="EF_hand_dom"/>
</dbReference>
<dbReference type="Pfam" id="PF00404">
    <property type="entry name" value="Dockerin_1"/>
    <property type="match status" value="1"/>
</dbReference>
<feature type="chain" id="PRO_5045479107" evidence="2">
    <location>
        <begin position="22"/>
        <end position="831"/>
    </location>
</feature>
<dbReference type="InterPro" id="IPR011050">
    <property type="entry name" value="Pectin_lyase_fold/virulence"/>
</dbReference>
<name>A0ABR7VKP3_VIRHA</name>
<gene>
    <name evidence="5" type="ORF">IC602_01815</name>
</gene>
<evidence type="ECO:0000313" key="6">
    <source>
        <dbReference type="Proteomes" id="UP000621631"/>
    </source>
</evidence>
<dbReference type="PROSITE" id="PS50222">
    <property type="entry name" value="EF_HAND_2"/>
    <property type="match status" value="1"/>
</dbReference>
<feature type="domain" description="Dockerin" evidence="4">
    <location>
        <begin position="768"/>
        <end position="831"/>
    </location>
</feature>
<dbReference type="InterPro" id="IPR012334">
    <property type="entry name" value="Pectin_lyas_fold"/>
</dbReference>
<sequence length="831" mass="92259">MNSKKQWFAACIVIVMLSCWAVINNVTETTAAANGTIYYVDADNGNDFNTGTSKEQPWKTLEKVNTNEFQPGDQVKFKSGGIWEGVFEPKGSGEKGAPIIYTSYGDGPKPAFVGEESAPYVIKIFNQEYVELHNLDISANYETKRERNAIYVEMIDFGTVHNLHFVNLDIHDVKHNLDYQNNNSYKTTGGMFFWIKGKTTPTKFDGLVLEGNTLRNVDRTGVMLTWSSWTNRGGLNKGMGRWYPSTNVELKNNYLENIGGDGIIIQGTEGAVVKNNVINGFAERNQGITYNAGMWSHNADNTLFEYNEGFNGKTIKDGMPWDSDGLSNGTVFQYNYSHDNEGGAALFISYTGKYGDKTIAHESKDSVFRYNISQNDKFALITGASPESGQVYNNVFYIGKDRDVKAFNHTYGNLDIKNNIYYVDEGGKLEGNWAHTGDNYNFDSNLYYGNITSLPNDANKVTEDPKFVDAGQGKAGDANGAALNTLDGYKLQADSAAIDQGTYVTHNGGKDFWDNALYSEKPDIGVHEYVKEGDNSGEDATAEGENLLNDPGFESGTLAEKNTKDAWAGYGDRKINDAQQRSGSFAAQIGGSNPTGLNYEITTLKPHTKYKLSGWLKMNKDNATASFAVRDYEGPNTDKRIVKTVKGTDYQEYTIEFTTGESEYAWFYLYKGAGQADDYVLADDFTLTELSPVKEFKNELDQAKELIDQAAVGYEEGQYPQGALKSFQIEVKNAEEKYNNYTLFTTEELDQAIKEIKAARNKFNSHQVSGSTGDLNGDGIVDITDLAIISKYSGATSEQDTWNTAKKADITGDGKIDFRDYIYLSKILMNK</sequence>
<dbReference type="InterPro" id="IPR036439">
    <property type="entry name" value="Dockerin_dom_sf"/>
</dbReference>
<dbReference type="Gene3D" id="2.60.120.260">
    <property type="entry name" value="Galactose-binding domain-like"/>
    <property type="match status" value="1"/>
</dbReference>
<dbReference type="SUPFAM" id="SSF51126">
    <property type="entry name" value="Pectin lyase-like"/>
    <property type="match status" value="1"/>
</dbReference>
<dbReference type="Gene3D" id="1.10.1330.10">
    <property type="entry name" value="Dockerin domain"/>
    <property type="match status" value="1"/>
</dbReference>
<protein>
    <submittedName>
        <fullName evidence="5">Right-handed parallel beta-helix repeat-containing protein</fullName>
    </submittedName>
</protein>
<feature type="domain" description="EF-hand" evidence="3">
    <location>
        <begin position="796"/>
        <end position="831"/>
    </location>
</feature>
<dbReference type="InterPro" id="IPR008979">
    <property type="entry name" value="Galactose-bd-like_sf"/>
</dbReference>
<dbReference type="PROSITE" id="PS51257">
    <property type="entry name" value="PROKAR_LIPOPROTEIN"/>
    <property type="match status" value="1"/>
</dbReference>
<comment type="caution">
    <text evidence="5">The sequence shown here is derived from an EMBL/GenBank/DDBJ whole genome shotgun (WGS) entry which is preliminary data.</text>
</comment>
<proteinExistence type="predicted"/>
<dbReference type="InterPro" id="IPR002105">
    <property type="entry name" value="Dockerin_1_rpt"/>
</dbReference>
<reference evidence="5 6" key="1">
    <citation type="submission" date="2020-09" db="EMBL/GenBank/DDBJ databases">
        <title>Draft Genome Sequences of Oil-Oxidizing Bacteria Halomonas titanicae, Marinobacter lutaoensis, and Virgibacillus halodenitrificans Isolated from Highly Saline Environments.</title>
        <authorList>
            <person name="Grouzdev D.S."/>
            <person name="Sokolova D.S."/>
            <person name="Semenova E.M."/>
            <person name="Borzenkov I.A."/>
            <person name="Bidzhieva S.K."/>
            <person name="Poltaraus A.B."/>
            <person name="Nazina T.N."/>
        </authorList>
    </citation>
    <scope>NUCLEOTIDE SEQUENCE [LARGE SCALE GENOMIC DNA]</scope>
    <source>
        <strain evidence="5 6">VKM B-3472D</strain>
    </source>
</reference>
<dbReference type="SMART" id="SM00710">
    <property type="entry name" value="PbH1"/>
    <property type="match status" value="4"/>
</dbReference>
<dbReference type="EMBL" id="JACWEZ010000001">
    <property type="protein sequence ID" value="MBD1221343.1"/>
    <property type="molecule type" value="Genomic_DNA"/>
</dbReference>
<evidence type="ECO:0000313" key="5">
    <source>
        <dbReference type="EMBL" id="MBD1221343.1"/>
    </source>
</evidence>
<keyword evidence="6" id="KW-1185">Reference proteome</keyword>
<dbReference type="SUPFAM" id="SSF49785">
    <property type="entry name" value="Galactose-binding domain-like"/>
    <property type="match status" value="1"/>
</dbReference>
<evidence type="ECO:0000256" key="2">
    <source>
        <dbReference type="SAM" id="SignalP"/>
    </source>
</evidence>
<keyword evidence="2" id="KW-0732">Signal</keyword>